<sequence length="88" mass="9841">MGHVVAGPVRAYIDFGTRDDASHPRRTVIVPPCAEMVLPRVLVLLLVCCCLATAGKIHFESKVMLPSHAREVHIQPSVCCYRYYQLFS</sequence>
<proteinExistence type="predicted"/>
<evidence type="ECO:0000313" key="1">
    <source>
        <dbReference type="EMBL" id="MPC26065.1"/>
    </source>
</evidence>
<name>A0A5B7DXL6_PORTR</name>
<gene>
    <name evidence="1" type="ORF">E2C01_019195</name>
</gene>
<accession>A0A5B7DXL6</accession>
<dbReference type="Proteomes" id="UP000324222">
    <property type="component" value="Unassembled WGS sequence"/>
</dbReference>
<evidence type="ECO:0000313" key="2">
    <source>
        <dbReference type="Proteomes" id="UP000324222"/>
    </source>
</evidence>
<protein>
    <submittedName>
        <fullName evidence="1">Uncharacterized protein</fullName>
    </submittedName>
</protein>
<comment type="caution">
    <text evidence="1">The sequence shown here is derived from an EMBL/GenBank/DDBJ whole genome shotgun (WGS) entry which is preliminary data.</text>
</comment>
<organism evidence="1 2">
    <name type="scientific">Portunus trituberculatus</name>
    <name type="common">Swimming crab</name>
    <name type="synonym">Neptunus trituberculatus</name>
    <dbReference type="NCBI Taxonomy" id="210409"/>
    <lineage>
        <taxon>Eukaryota</taxon>
        <taxon>Metazoa</taxon>
        <taxon>Ecdysozoa</taxon>
        <taxon>Arthropoda</taxon>
        <taxon>Crustacea</taxon>
        <taxon>Multicrustacea</taxon>
        <taxon>Malacostraca</taxon>
        <taxon>Eumalacostraca</taxon>
        <taxon>Eucarida</taxon>
        <taxon>Decapoda</taxon>
        <taxon>Pleocyemata</taxon>
        <taxon>Brachyura</taxon>
        <taxon>Eubrachyura</taxon>
        <taxon>Portunoidea</taxon>
        <taxon>Portunidae</taxon>
        <taxon>Portuninae</taxon>
        <taxon>Portunus</taxon>
    </lineage>
</organism>
<dbReference type="OrthoDB" id="152385at2759"/>
<keyword evidence="2" id="KW-1185">Reference proteome</keyword>
<dbReference type="EMBL" id="VSRR010001550">
    <property type="protein sequence ID" value="MPC26065.1"/>
    <property type="molecule type" value="Genomic_DNA"/>
</dbReference>
<dbReference type="AlphaFoldDB" id="A0A5B7DXL6"/>
<reference evidence="1 2" key="1">
    <citation type="submission" date="2019-05" db="EMBL/GenBank/DDBJ databases">
        <title>Another draft genome of Portunus trituberculatus and its Hox gene families provides insights of decapod evolution.</title>
        <authorList>
            <person name="Jeong J.-H."/>
            <person name="Song I."/>
            <person name="Kim S."/>
            <person name="Choi T."/>
            <person name="Kim D."/>
            <person name="Ryu S."/>
            <person name="Kim W."/>
        </authorList>
    </citation>
    <scope>NUCLEOTIDE SEQUENCE [LARGE SCALE GENOMIC DNA]</scope>
    <source>
        <tissue evidence="1">Muscle</tissue>
    </source>
</reference>